<dbReference type="EMBL" id="FMZP01000039">
    <property type="protein sequence ID" value="SDD68623.1"/>
    <property type="molecule type" value="Genomic_DNA"/>
</dbReference>
<dbReference type="InterPro" id="IPR036390">
    <property type="entry name" value="WH_DNA-bd_sf"/>
</dbReference>
<dbReference type="InterPro" id="IPR036388">
    <property type="entry name" value="WH-like_DNA-bd_sf"/>
</dbReference>
<protein>
    <recommendedName>
        <fullName evidence="3">Winged helix-turn-helix DNA-binding</fullName>
    </recommendedName>
</protein>
<evidence type="ECO:0000313" key="1">
    <source>
        <dbReference type="EMBL" id="SDD68623.1"/>
    </source>
</evidence>
<dbReference type="Gene3D" id="1.10.10.10">
    <property type="entry name" value="Winged helix-like DNA-binding domain superfamily/Winged helix DNA-binding domain"/>
    <property type="match status" value="1"/>
</dbReference>
<proteinExistence type="predicted"/>
<accession>A0A1G6WSJ8</accession>
<sequence length="100" mass="11302">MGCRLLPIGFSWLATTYRVEMSTAQPIMDAEDMRDADWSIVDVLLEGRANAPFIAEKTGYSAQYVRERLGRLKQDDIVEPLGHGLYELNEREVPKRGSGE</sequence>
<evidence type="ECO:0008006" key="3">
    <source>
        <dbReference type="Google" id="ProtNLM"/>
    </source>
</evidence>
<reference evidence="1 2" key="1">
    <citation type="submission" date="2016-10" db="EMBL/GenBank/DDBJ databases">
        <authorList>
            <person name="Varghese N."/>
            <person name="Submissions S."/>
        </authorList>
    </citation>
    <scope>NUCLEOTIDE SEQUENCE [LARGE SCALE GENOMIC DNA]</scope>
    <source>
        <strain evidence="1 2">CDM_1</strain>
    </source>
</reference>
<gene>
    <name evidence="1" type="ORF">SAMN05192552_103919</name>
</gene>
<dbReference type="AlphaFoldDB" id="A0A1G6WSJ8"/>
<name>A0A1G6WSJ8_9EURY</name>
<organism evidence="1 2">
    <name type="scientific">Natrinema hispanicum</name>
    <dbReference type="NCBI Taxonomy" id="392421"/>
    <lineage>
        <taxon>Archaea</taxon>
        <taxon>Methanobacteriati</taxon>
        <taxon>Methanobacteriota</taxon>
        <taxon>Stenosarchaea group</taxon>
        <taxon>Halobacteria</taxon>
        <taxon>Halobacteriales</taxon>
        <taxon>Natrialbaceae</taxon>
        <taxon>Natrinema</taxon>
    </lineage>
</organism>
<dbReference type="SUPFAM" id="SSF46785">
    <property type="entry name" value="Winged helix' DNA-binding domain"/>
    <property type="match status" value="1"/>
</dbReference>
<evidence type="ECO:0000313" key="2">
    <source>
        <dbReference type="Proteomes" id="UP000324021"/>
    </source>
</evidence>
<dbReference type="Proteomes" id="UP000324021">
    <property type="component" value="Unassembled WGS sequence"/>
</dbReference>